<evidence type="ECO:0000256" key="21">
    <source>
        <dbReference type="ARBA" id="ARBA00048162"/>
    </source>
</evidence>
<evidence type="ECO:0000256" key="33">
    <source>
        <dbReference type="PIRSR" id="PIRSR005557-2"/>
    </source>
</evidence>
<evidence type="ECO:0000256" key="24">
    <source>
        <dbReference type="ARBA" id="ARBA00051076"/>
    </source>
</evidence>
<protein>
    <recommendedName>
        <fullName evidence="27">CMP-N-acetylneuraminate-beta-galactosamide-alpha-2,3-sialyltransferase 4</fullName>
        <ecNumber evidence="16">2.4.3.2</ecNumber>
        <ecNumber evidence="17">2.4.3.4</ecNumber>
        <ecNumber evidence="23">2.4.3.6</ecNumber>
    </recommendedName>
    <alternativeName>
        <fullName evidence="28">Alpha 2,3-sialyltransferase IV</fullName>
    </alternativeName>
    <alternativeName>
        <fullName evidence="18">Gal-beta-1,3-GalNAc-alpha-2,3-sialyltransferase</fullName>
    </alternativeName>
    <alternativeName>
        <fullName evidence="30">Gal-beta-1,4-GlcNAc-alpha-2,3-sialyltransferase</fullName>
    </alternativeName>
    <alternativeName>
        <fullName evidence="29">N-acetyllactosaminide alpha-2,3-sialyltransferase</fullName>
    </alternativeName>
    <alternativeName>
        <fullName evidence="31">ST3Gal IV</fullName>
    </alternativeName>
    <alternativeName>
        <fullName evidence="32">Sialyltransferase 4C</fullName>
    </alternativeName>
</protein>
<evidence type="ECO:0000256" key="22">
    <source>
        <dbReference type="ARBA" id="ARBA00049294"/>
    </source>
</evidence>
<dbReference type="PIRSF" id="PIRSF005557">
    <property type="entry name" value="Sialyl_trans"/>
    <property type="match status" value="1"/>
</dbReference>
<evidence type="ECO:0000256" key="27">
    <source>
        <dbReference type="ARBA" id="ARBA00072813"/>
    </source>
</evidence>
<dbReference type="EC" id="2.4.3.2" evidence="16"/>
<dbReference type="Pfam" id="PF00777">
    <property type="entry name" value="Glyco_transf_29"/>
    <property type="match status" value="1"/>
</dbReference>
<dbReference type="InterPro" id="IPR038578">
    <property type="entry name" value="GT29-like_sf"/>
</dbReference>
<evidence type="ECO:0000256" key="34">
    <source>
        <dbReference type="SAM" id="Phobius"/>
    </source>
</evidence>
<evidence type="ECO:0000256" key="18">
    <source>
        <dbReference type="ARBA" id="ARBA00042448"/>
    </source>
</evidence>
<evidence type="ECO:0000256" key="5">
    <source>
        <dbReference type="ARBA" id="ARBA00022679"/>
    </source>
</evidence>
<evidence type="ECO:0000256" key="14">
    <source>
        <dbReference type="ARBA" id="ARBA00036292"/>
    </source>
</evidence>
<evidence type="ECO:0000256" key="25">
    <source>
        <dbReference type="ARBA" id="ARBA00051975"/>
    </source>
</evidence>
<evidence type="ECO:0000256" key="2">
    <source>
        <dbReference type="ARBA" id="ARBA00004922"/>
    </source>
</evidence>
<evidence type="ECO:0000256" key="28">
    <source>
        <dbReference type="ARBA" id="ARBA00075868"/>
    </source>
</evidence>
<evidence type="ECO:0000256" key="26">
    <source>
        <dbReference type="ARBA" id="ARBA00052660"/>
    </source>
</evidence>
<dbReference type="EC" id="2.4.3.6" evidence="23"/>
<evidence type="ECO:0000256" key="3">
    <source>
        <dbReference type="ARBA" id="ARBA00006003"/>
    </source>
</evidence>
<dbReference type="PANTHER" id="PTHR13713:SF95">
    <property type="entry name" value="CMP-N-ACETYLNEURAMINATE-BETA-GALACTOSAMIDE- ALPHA-2,3-SIALYLTRANSFERASE 4 ISOFORM 1"/>
    <property type="match status" value="1"/>
</dbReference>
<evidence type="ECO:0000256" key="31">
    <source>
        <dbReference type="ARBA" id="ARBA00081234"/>
    </source>
</evidence>
<evidence type="ECO:0000256" key="10">
    <source>
        <dbReference type="ARBA" id="ARBA00023098"/>
    </source>
</evidence>
<evidence type="ECO:0000256" key="8">
    <source>
        <dbReference type="ARBA" id="ARBA00022989"/>
    </source>
</evidence>
<dbReference type="OrthoDB" id="10264956at2759"/>
<evidence type="ECO:0000256" key="13">
    <source>
        <dbReference type="ARBA" id="ARBA00023180"/>
    </source>
</evidence>
<reference evidence="35 36" key="1">
    <citation type="submission" date="2018-11" db="EMBL/GenBank/DDBJ databases">
        <authorList>
            <person name="Lopez-Roques C."/>
            <person name="Donnadieu C."/>
            <person name="Bouchez O."/>
            <person name="Klopp C."/>
            <person name="Cabau C."/>
            <person name="Zahm M."/>
        </authorList>
    </citation>
    <scope>NUCLEOTIDE SEQUENCE [LARGE SCALE GENOMIC DNA]</scope>
    <source>
        <strain evidence="35">RS831</strain>
        <tissue evidence="35">Whole body</tissue>
    </source>
</reference>
<comment type="similarity">
    <text evidence="3">Belongs to the glycosyltransferase 29 family.</text>
</comment>
<keyword evidence="6 34" id="KW-0812">Transmembrane</keyword>
<evidence type="ECO:0000313" key="35">
    <source>
        <dbReference type="EMBL" id="RVE64524.1"/>
    </source>
</evidence>
<comment type="catalytic activity">
    <reaction evidence="21">
        <text>a neolactoside nLc4Cer(d18:1(4E)) + CMP-N-acetyl-beta-neuraminate = a neolactoside IV(3)-alpha-NeuAc-nLc4Cer(d18:1(4E)) + CMP + H(+)</text>
        <dbReference type="Rhea" id="RHEA:18913"/>
        <dbReference type="ChEBI" id="CHEBI:15378"/>
        <dbReference type="ChEBI" id="CHEBI:17006"/>
        <dbReference type="ChEBI" id="CHEBI:57812"/>
        <dbReference type="ChEBI" id="CHEBI:58665"/>
        <dbReference type="ChEBI" id="CHEBI:60377"/>
        <dbReference type="EC" id="2.4.3.6"/>
    </reaction>
    <physiologicalReaction direction="left-to-right" evidence="21">
        <dbReference type="Rhea" id="RHEA:18914"/>
    </physiologicalReaction>
</comment>
<evidence type="ECO:0000256" key="32">
    <source>
        <dbReference type="ARBA" id="ARBA00082801"/>
    </source>
</evidence>
<evidence type="ECO:0000256" key="20">
    <source>
        <dbReference type="ARBA" id="ARBA00043773"/>
    </source>
</evidence>
<keyword evidence="12" id="KW-1015">Disulfide bond</keyword>
<comment type="pathway">
    <text evidence="2">Protein modification; protein glycosylation.</text>
</comment>
<comment type="catalytic activity">
    <reaction evidence="25">
        <text>a beta-D-galactosyl-(1-&gt;3)-N-acetyl-beta-D-galactosaminyl derivative + CMP-N-acetyl-beta-neuraminate = an N-acetyl-alpha-neuraminyl-(2-&gt;3)-beta-D-galactosyl-(1-&gt;3)-N-acetyl-beta-D-galactosaminyl derivative + CMP + H(+)</text>
        <dbReference type="Rhea" id="RHEA:52380"/>
        <dbReference type="ChEBI" id="CHEBI:15378"/>
        <dbReference type="ChEBI" id="CHEBI:57812"/>
        <dbReference type="ChEBI" id="CHEBI:60377"/>
        <dbReference type="ChEBI" id="CHEBI:136588"/>
        <dbReference type="ChEBI" id="CHEBI:136589"/>
        <dbReference type="EC" id="2.4.3.2"/>
    </reaction>
    <physiologicalReaction direction="left-to-right" evidence="25">
        <dbReference type="Rhea" id="RHEA:52381"/>
    </physiologicalReaction>
</comment>
<comment type="catalytic activity">
    <reaction evidence="22">
        <text>a beta-D-galactosyl-(1-&gt;4)-N-acetyl-beta-D-glucosaminyl derivative + CMP-N-acetyl-beta-neuraminate = an N-acetyl-alpha-neuraminyl-(2-&gt;3)-beta-D-galactosyl-(1-&gt;4)-N-acetyl-beta-D-glucosaminyl derivative + CMP + H(+)</text>
        <dbReference type="Rhea" id="RHEA:52316"/>
        <dbReference type="ChEBI" id="CHEBI:15378"/>
        <dbReference type="ChEBI" id="CHEBI:57812"/>
        <dbReference type="ChEBI" id="CHEBI:60377"/>
        <dbReference type="ChEBI" id="CHEBI:133507"/>
        <dbReference type="ChEBI" id="CHEBI:136545"/>
        <dbReference type="EC" id="2.4.3.6"/>
    </reaction>
    <physiologicalReaction direction="left-to-right" evidence="22">
        <dbReference type="Rhea" id="RHEA:52317"/>
    </physiologicalReaction>
</comment>
<comment type="catalytic activity">
    <reaction evidence="14">
        <text>a beta-D-galactosyl-(1-&gt;3)-N-acetyl-alpha-D-galactosaminyl derivative + CMP-N-acetyl-beta-neuraminate = an N-acetyl-alpha-neuraminyl-(2-&gt;3)-beta-D-galactosyl-(1-&gt;3)-N-acetyl-alpha-D-galactosaminyl derivative + CMP + H(+)</text>
        <dbReference type="Rhea" id="RHEA:21616"/>
        <dbReference type="ChEBI" id="CHEBI:15378"/>
        <dbReference type="ChEBI" id="CHEBI:57812"/>
        <dbReference type="ChEBI" id="CHEBI:60377"/>
        <dbReference type="ChEBI" id="CHEBI:133470"/>
        <dbReference type="ChEBI" id="CHEBI:139596"/>
        <dbReference type="EC" id="2.4.3.4"/>
    </reaction>
    <physiologicalReaction direction="left-to-right" evidence="14">
        <dbReference type="Rhea" id="RHEA:21617"/>
    </physiologicalReaction>
</comment>
<keyword evidence="7" id="KW-0735">Signal-anchor</keyword>
<dbReference type="InterPro" id="IPR051142">
    <property type="entry name" value="Glycosyltransferase_29"/>
</dbReference>
<evidence type="ECO:0000256" key="6">
    <source>
        <dbReference type="ARBA" id="ARBA00022692"/>
    </source>
</evidence>
<dbReference type="GO" id="GO:0000139">
    <property type="term" value="C:Golgi membrane"/>
    <property type="evidence" value="ECO:0007669"/>
    <property type="project" value="UniProtKB-SubCell"/>
</dbReference>
<organism evidence="35 36">
    <name type="scientific">Oryzias javanicus</name>
    <name type="common">Javanese ricefish</name>
    <name type="synonym">Aplocheilus javanicus</name>
    <dbReference type="NCBI Taxonomy" id="123683"/>
    <lineage>
        <taxon>Eukaryota</taxon>
        <taxon>Metazoa</taxon>
        <taxon>Chordata</taxon>
        <taxon>Craniata</taxon>
        <taxon>Vertebrata</taxon>
        <taxon>Euteleostomi</taxon>
        <taxon>Actinopterygii</taxon>
        <taxon>Neopterygii</taxon>
        <taxon>Teleostei</taxon>
        <taxon>Neoteleostei</taxon>
        <taxon>Acanthomorphata</taxon>
        <taxon>Ovalentaria</taxon>
        <taxon>Atherinomorphae</taxon>
        <taxon>Beloniformes</taxon>
        <taxon>Adrianichthyidae</taxon>
        <taxon>Oryziinae</taxon>
        <taxon>Oryzias</taxon>
    </lineage>
</organism>
<dbReference type="FunFam" id="3.90.1480.20:FF:000005">
    <property type="entry name" value="ST3 beta-galactoside alpha-2,3-sialyltransferase 4"/>
    <property type="match status" value="1"/>
</dbReference>
<dbReference type="CDD" id="cd23982">
    <property type="entry name" value="GT29_ST3GAL4"/>
    <property type="match status" value="1"/>
</dbReference>
<evidence type="ECO:0000256" key="29">
    <source>
        <dbReference type="ARBA" id="ARBA00076295"/>
    </source>
</evidence>
<dbReference type="GO" id="GO:0032580">
    <property type="term" value="C:Golgi cisterna membrane"/>
    <property type="evidence" value="ECO:0007669"/>
    <property type="project" value="UniProtKB-SubCell"/>
</dbReference>
<evidence type="ECO:0000313" key="36">
    <source>
        <dbReference type="Proteomes" id="UP000283210"/>
    </source>
</evidence>
<keyword evidence="8 34" id="KW-1133">Transmembrane helix</keyword>
<keyword evidence="10" id="KW-0443">Lipid metabolism</keyword>
<evidence type="ECO:0000256" key="9">
    <source>
        <dbReference type="ARBA" id="ARBA00023034"/>
    </source>
</evidence>
<evidence type="ECO:0000256" key="4">
    <source>
        <dbReference type="ARBA" id="ARBA00022676"/>
    </source>
</evidence>
<dbReference type="InterPro" id="IPR012163">
    <property type="entry name" value="Sialyl_trans"/>
</dbReference>
<comment type="catalytic activity">
    <reaction evidence="26">
        <text>a ganglioside GT1c (d18:1(4E)) + CMP-N-acetyl-beta-neuraminate = a ganglioside GQ1c (d18:1(4E)) + CMP + H(+)</text>
        <dbReference type="Rhea" id="RHEA:47588"/>
        <dbReference type="ChEBI" id="CHEBI:15378"/>
        <dbReference type="ChEBI" id="CHEBI:57812"/>
        <dbReference type="ChEBI" id="CHEBI:60377"/>
        <dbReference type="ChEBI" id="CHEBI:87789"/>
        <dbReference type="ChEBI" id="CHEBI:87791"/>
    </reaction>
    <physiologicalReaction direction="left-to-right" evidence="26">
        <dbReference type="Rhea" id="RHEA:47589"/>
    </physiologicalReaction>
</comment>
<dbReference type="PANTHER" id="PTHR13713">
    <property type="entry name" value="SIALYLTRANSFERASE"/>
    <property type="match status" value="1"/>
</dbReference>
<keyword evidence="9" id="KW-0333">Golgi apparatus</keyword>
<evidence type="ECO:0000256" key="30">
    <source>
        <dbReference type="ARBA" id="ARBA00076532"/>
    </source>
</evidence>
<comment type="catalytic activity">
    <reaction evidence="20">
        <text>a ganglioside GM1 (d18:1(4E)) + CMP-N-acetyl-beta-neuraminate = a ganglioside GD1a (d18:1(4E)) + CMP + H(+)</text>
        <dbReference type="Rhea" id="RHEA:18021"/>
        <dbReference type="ChEBI" id="CHEBI:15378"/>
        <dbReference type="ChEBI" id="CHEBI:57812"/>
        <dbReference type="ChEBI" id="CHEBI:60377"/>
        <dbReference type="ChEBI" id="CHEBI:77709"/>
        <dbReference type="ChEBI" id="CHEBI:78445"/>
        <dbReference type="EC" id="2.4.3.2"/>
    </reaction>
    <physiologicalReaction direction="left-to-right" evidence="20">
        <dbReference type="Rhea" id="RHEA:18022"/>
    </physiologicalReaction>
</comment>
<evidence type="ECO:0000256" key="23">
    <source>
        <dbReference type="ARBA" id="ARBA00049726"/>
    </source>
</evidence>
<comment type="catalytic activity">
    <reaction evidence="19">
        <text>a ganglioside GA1 (d18:1(4E)) + CMP-N-acetyl-beta-neuraminate = a ganglioside GM1b (d18:1(4E)) + CMP + H(+)</text>
        <dbReference type="Rhea" id="RHEA:47560"/>
        <dbReference type="ChEBI" id="CHEBI:15378"/>
        <dbReference type="ChEBI" id="CHEBI:27938"/>
        <dbReference type="ChEBI" id="CHEBI:57812"/>
        <dbReference type="ChEBI" id="CHEBI:60377"/>
        <dbReference type="ChEBI" id="CHEBI:78568"/>
    </reaction>
    <physiologicalReaction direction="left-to-right" evidence="19">
        <dbReference type="Rhea" id="RHEA:47561"/>
    </physiologicalReaction>
</comment>
<evidence type="ECO:0000256" key="1">
    <source>
        <dbReference type="ARBA" id="ARBA00004323"/>
    </source>
</evidence>
<comment type="catalytic activity">
    <reaction evidence="24">
        <text>a neolactoside nLc4Cer + CMP-N-acetyl-beta-neuraminate = a neolactoside IV(3)-alpha-NeuAc-nLc4Cer + CMP + H(+)</text>
        <dbReference type="Rhea" id="RHEA:65432"/>
        <dbReference type="ChEBI" id="CHEBI:15378"/>
        <dbReference type="ChEBI" id="CHEBI:57812"/>
        <dbReference type="ChEBI" id="CHEBI:60377"/>
        <dbReference type="ChEBI" id="CHEBI:90376"/>
        <dbReference type="ChEBI" id="CHEBI:90390"/>
    </reaction>
    <physiologicalReaction direction="left-to-right" evidence="24">
        <dbReference type="Rhea" id="RHEA:65433"/>
    </physiologicalReaction>
</comment>
<dbReference type="GO" id="GO:0003836">
    <property type="term" value="F:beta-galactoside (CMP) alpha-2,3-sialyltransferase activity"/>
    <property type="evidence" value="ECO:0007669"/>
    <property type="project" value="UniProtKB-EC"/>
</dbReference>
<keyword evidence="11 34" id="KW-0472">Membrane</keyword>
<dbReference type="EMBL" id="CM012449">
    <property type="protein sequence ID" value="RVE64524.1"/>
    <property type="molecule type" value="Genomic_DNA"/>
</dbReference>
<dbReference type="GO" id="GO:0008118">
    <property type="term" value="F:N-acetyllactosaminide alpha-2,3-sialyltransferase activity"/>
    <property type="evidence" value="ECO:0007669"/>
    <property type="project" value="UniProtKB-EC"/>
</dbReference>
<sequence length="341" mass="39217">MTSITISRQFQAVLQSSIIFIITFLTFSAFFISLESQSPASKTLHISQSECKAWSTHRKWKSLKFKITKRTKLFVKLEDFFWRKDVSRLPLPYGMQGSELLLLKVLAATANYDMPAHIENLDCRTCVVVGNGYSIRNTSLGSLINKYDVVIRLNDAPVRGYEEDVGNKTTMRIFYPESASSNPGLHNDEDTLMVMVPFKPQDLRWLKEILNDEKRDSRGFWKPPPLIWLGHRSKVRVLDPHFMHQTANKLLHIPFPPKIKQKSFHPTTGILAVFVALNYCDVVHVAGFGYPPKQDQQQPIHYYGNQTMKSMKDSSHNISREARALKKLEDLEAITYLHPHQ</sequence>
<keyword evidence="13" id="KW-0325">Glycoprotein</keyword>
<dbReference type="EC" id="2.4.3.4" evidence="17"/>
<feature type="transmembrane region" description="Helical" evidence="34">
    <location>
        <begin position="12"/>
        <end position="34"/>
    </location>
</feature>
<dbReference type="Proteomes" id="UP000283210">
    <property type="component" value="Chromosome 13"/>
</dbReference>
<dbReference type="GO" id="GO:0009247">
    <property type="term" value="P:glycolipid biosynthetic process"/>
    <property type="evidence" value="ECO:0007669"/>
    <property type="project" value="TreeGrafter"/>
</dbReference>
<feature type="disulfide bond" evidence="33">
    <location>
        <begin position="126"/>
        <end position="280"/>
    </location>
</feature>
<dbReference type="Gene3D" id="3.90.1480.20">
    <property type="entry name" value="Glycosyl transferase family 29"/>
    <property type="match status" value="1"/>
</dbReference>
<reference evidence="35 36" key="2">
    <citation type="submission" date="2019-01" db="EMBL/GenBank/DDBJ databases">
        <title>A chromosome length genome reference of the Java medaka (oryzias javanicus).</title>
        <authorList>
            <person name="Herpin A."/>
            <person name="Takehana Y."/>
            <person name="Naruse K."/>
            <person name="Ansai S."/>
            <person name="Kawaguchi M."/>
        </authorList>
    </citation>
    <scope>NUCLEOTIDE SEQUENCE [LARGE SCALE GENOMIC DNA]</scope>
    <source>
        <strain evidence="35">RS831</strain>
        <tissue evidence="35">Whole body</tissue>
    </source>
</reference>
<proteinExistence type="inferred from homology"/>
<dbReference type="GO" id="GO:0047288">
    <property type="term" value="F:beta-D-galactosyl-(1-&gt;3)-N-acetyl-beta-D-galactosaminide alpha-2,3- sialyltransferase"/>
    <property type="evidence" value="ECO:0007669"/>
    <property type="project" value="UniProtKB-EC"/>
</dbReference>
<evidence type="ECO:0000256" key="15">
    <source>
        <dbReference type="ARBA" id="ARBA00037859"/>
    </source>
</evidence>
<keyword evidence="5" id="KW-0808">Transferase</keyword>
<evidence type="ECO:0000256" key="11">
    <source>
        <dbReference type="ARBA" id="ARBA00023136"/>
    </source>
</evidence>
<evidence type="ECO:0000256" key="17">
    <source>
        <dbReference type="ARBA" id="ARBA00039107"/>
    </source>
</evidence>
<dbReference type="InterPro" id="IPR001675">
    <property type="entry name" value="Glyco_trans_29"/>
</dbReference>
<accession>A0A3S2U7E8</accession>
<comment type="subcellular location">
    <subcellularLocation>
        <location evidence="1">Golgi apparatus membrane</location>
        <topology evidence="1">Single-pass type II membrane protein</topology>
    </subcellularLocation>
    <subcellularLocation>
        <location evidence="15">Golgi apparatus</location>
        <location evidence="15">Golgi stack membrane</location>
    </subcellularLocation>
</comment>
<name>A0A3S2U7E8_ORYJA</name>
<evidence type="ECO:0000256" key="16">
    <source>
        <dbReference type="ARBA" id="ARBA00039106"/>
    </source>
</evidence>
<evidence type="ECO:0000256" key="7">
    <source>
        <dbReference type="ARBA" id="ARBA00022968"/>
    </source>
</evidence>
<gene>
    <name evidence="35" type="ORF">OJAV_G00126730</name>
</gene>
<dbReference type="AlphaFoldDB" id="A0A3S2U7E8"/>
<keyword evidence="4" id="KW-0328">Glycosyltransferase</keyword>
<evidence type="ECO:0000256" key="12">
    <source>
        <dbReference type="ARBA" id="ARBA00023157"/>
    </source>
</evidence>
<evidence type="ECO:0000256" key="19">
    <source>
        <dbReference type="ARBA" id="ARBA00043673"/>
    </source>
</evidence>
<keyword evidence="36" id="KW-1185">Reference proteome</keyword>